<evidence type="ECO:0000313" key="2">
    <source>
        <dbReference type="Proteomes" id="UP000001861"/>
    </source>
</evidence>
<dbReference type="InParanoid" id="D6RN90"/>
<name>D6RN90_COPC7</name>
<comment type="caution">
    <text evidence="1">The sequence shown here is derived from an EMBL/GenBank/DDBJ whole genome shotgun (WGS) entry which is preliminary data.</text>
</comment>
<dbReference type="Proteomes" id="UP000001861">
    <property type="component" value="Unassembled WGS sequence"/>
</dbReference>
<gene>
    <name evidence="1" type="ORF">CC1G_15509</name>
</gene>
<reference evidence="1 2" key="1">
    <citation type="journal article" date="2010" name="Proc. Natl. Acad. Sci. U.S.A.">
        <title>Insights into evolution of multicellular fungi from the assembled chromosomes of the mushroom Coprinopsis cinerea (Coprinus cinereus).</title>
        <authorList>
            <person name="Stajich J.E."/>
            <person name="Wilke S.K."/>
            <person name="Ahren D."/>
            <person name="Au C.H."/>
            <person name="Birren B.W."/>
            <person name="Borodovsky M."/>
            <person name="Burns C."/>
            <person name="Canback B."/>
            <person name="Casselton L.A."/>
            <person name="Cheng C.K."/>
            <person name="Deng J."/>
            <person name="Dietrich F.S."/>
            <person name="Fargo D.C."/>
            <person name="Farman M.L."/>
            <person name="Gathman A.C."/>
            <person name="Goldberg J."/>
            <person name="Guigo R."/>
            <person name="Hoegger P.J."/>
            <person name="Hooker J.B."/>
            <person name="Huggins A."/>
            <person name="James T.Y."/>
            <person name="Kamada T."/>
            <person name="Kilaru S."/>
            <person name="Kodira C."/>
            <person name="Kues U."/>
            <person name="Kupfer D."/>
            <person name="Kwan H.S."/>
            <person name="Lomsadze A."/>
            <person name="Li W."/>
            <person name="Lilly W.W."/>
            <person name="Ma L.J."/>
            <person name="Mackey A.J."/>
            <person name="Manning G."/>
            <person name="Martin F."/>
            <person name="Muraguchi H."/>
            <person name="Natvig D.O."/>
            <person name="Palmerini H."/>
            <person name="Ramesh M.A."/>
            <person name="Rehmeyer C.J."/>
            <person name="Roe B.A."/>
            <person name="Shenoy N."/>
            <person name="Stanke M."/>
            <person name="Ter-Hovhannisyan V."/>
            <person name="Tunlid A."/>
            <person name="Velagapudi R."/>
            <person name="Vision T.J."/>
            <person name="Zeng Q."/>
            <person name="Zolan M.E."/>
            <person name="Pukkila P.J."/>
        </authorList>
    </citation>
    <scope>NUCLEOTIDE SEQUENCE [LARGE SCALE GENOMIC DNA]</scope>
    <source>
        <strain evidence="2">Okayama-7 / 130 / ATCC MYA-4618 / FGSC 9003</strain>
    </source>
</reference>
<dbReference type="EMBL" id="AACS02000006">
    <property type="protein sequence ID" value="EFI27474.1"/>
    <property type="molecule type" value="Genomic_DNA"/>
</dbReference>
<dbReference type="KEGG" id="cci:CC1G_15509"/>
<dbReference type="AlphaFoldDB" id="D6RN90"/>
<sequence length="509" mass="59052">MGLPEDLIPYLANNDPLPDNLRAVAKSALEDPEGHSLSDIEKYRLLLSPIRSLPFELIAQIIRARLSMDETILFRRYQRLVFMNLRQVCRAWRLVSFSTPSFWSRVHVDKTDLSLATCPGPRFSYYHLPTQISKWFDRAGNVLLSLIVDTQGCSIADYHSLLTAIVTITQERQRQWTTLSLADILQYGRWPGRIRSHAYDVLYPIRNCHHMGNRNPWHSVQHLSLTVAWYFLGPRVEGSQPCPYDWHFEGDEFFDLFPNLKILKLGSKTTEDTWRLSHPRLTTLIMVFCGKLDSFLLMVKQLPALETLVVKYDPARRGRASTVTRVQLPRVTRFGFQAPEEGLFLLGNLALPKLDELCLSVYRHGTSDGSVPPIFDFFSQSKCPRVLYIANHINAGLLRSILSHRIDTQDIVIRNFRPLCSLDSPHFLPQLRHLRYRVSTNIWPDDYVVRFVQDRKGVETVEFLPFERIKPGERVRVRRQVERLAEMGVVMTCEERGDDVVPHWMEFPR</sequence>
<dbReference type="RefSeq" id="XP_002910968.1">
    <property type="nucleotide sequence ID" value="XM_002910922.1"/>
</dbReference>
<evidence type="ECO:0000313" key="1">
    <source>
        <dbReference type="EMBL" id="EFI27474.1"/>
    </source>
</evidence>
<keyword evidence="2" id="KW-1185">Reference proteome</keyword>
<dbReference type="HOGENOM" id="CLU_535287_0_0_1"/>
<dbReference type="OrthoDB" id="3051796at2759"/>
<accession>D6RN90</accession>
<proteinExistence type="predicted"/>
<protein>
    <submittedName>
        <fullName evidence="1">Uncharacterized protein</fullName>
    </submittedName>
</protein>
<dbReference type="GeneID" id="9378994"/>
<organism evidence="1 2">
    <name type="scientific">Coprinopsis cinerea (strain Okayama-7 / 130 / ATCC MYA-4618 / FGSC 9003)</name>
    <name type="common">Inky cap fungus</name>
    <name type="synonym">Hormographiella aspergillata</name>
    <dbReference type="NCBI Taxonomy" id="240176"/>
    <lineage>
        <taxon>Eukaryota</taxon>
        <taxon>Fungi</taxon>
        <taxon>Dikarya</taxon>
        <taxon>Basidiomycota</taxon>
        <taxon>Agaricomycotina</taxon>
        <taxon>Agaricomycetes</taxon>
        <taxon>Agaricomycetidae</taxon>
        <taxon>Agaricales</taxon>
        <taxon>Agaricineae</taxon>
        <taxon>Psathyrellaceae</taxon>
        <taxon>Coprinopsis</taxon>
    </lineage>
</organism>
<dbReference type="VEuPathDB" id="FungiDB:CC1G_15509"/>